<feature type="transmembrane region" description="Helical" evidence="9">
    <location>
        <begin position="299"/>
        <end position="321"/>
    </location>
</feature>
<evidence type="ECO:0000313" key="12">
    <source>
        <dbReference type="Proteomes" id="UP000028824"/>
    </source>
</evidence>
<comment type="subcellular location">
    <subcellularLocation>
        <location evidence="9">Cell inner membrane</location>
        <topology evidence="9">Multi-pass membrane protein</topology>
    </subcellularLocation>
    <subcellularLocation>
        <location evidence="1">Cell membrane</location>
        <topology evidence="1">Multi-pass membrane protein</topology>
    </subcellularLocation>
</comment>
<feature type="transmembrane region" description="Helical" evidence="9">
    <location>
        <begin position="271"/>
        <end position="293"/>
    </location>
</feature>
<evidence type="ECO:0000256" key="9">
    <source>
        <dbReference type="RuleBase" id="RU363043"/>
    </source>
</evidence>
<dbReference type="OrthoDB" id="9807065at2"/>
<dbReference type="Pfam" id="PF00528">
    <property type="entry name" value="BPD_transp_1"/>
    <property type="match status" value="1"/>
</dbReference>
<dbReference type="InterPro" id="IPR000515">
    <property type="entry name" value="MetI-like"/>
</dbReference>
<dbReference type="PANTHER" id="PTHR43470">
    <property type="entry name" value="PHOSPHATE TRANSPORT SYSTEM PERMEASE PROTEIN PSTA-RELATED"/>
    <property type="match status" value="1"/>
</dbReference>
<dbReference type="RefSeq" id="WP_036635472.1">
    <property type="nucleotide sequence ID" value="NZ_JFZB01000005.1"/>
</dbReference>
<keyword evidence="12" id="KW-1185">Reference proteome</keyword>
<gene>
    <name evidence="11" type="ORF">CG50_12210</name>
</gene>
<keyword evidence="8 9" id="KW-0472">Membrane</keyword>
<evidence type="ECO:0000256" key="7">
    <source>
        <dbReference type="ARBA" id="ARBA00022989"/>
    </source>
</evidence>
<dbReference type="SUPFAM" id="SSF161098">
    <property type="entry name" value="MetI-like"/>
    <property type="match status" value="1"/>
</dbReference>
<proteinExistence type="inferred from homology"/>
<evidence type="ECO:0000256" key="3">
    <source>
        <dbReference type="ARBA" id="ARBA00016864"/>
    </source>
</evidence>
<evidence type="ECO:0000256" key="6">
    <source>
        <dbReference type="ARBA" id="ARBA00022692"/>
    </source>
</evidence>
<dbReference type="CDD" id="cd06261">
    <property type="entry name" value="TM_PBP2"/>
    <property type="match status" value="1"/>
</dbReference>
<dbReference type="GO" id="GO:0005315">
    <property type="term" value="F:phosphate transmembrane transporter activity"/>
    <property type="evidence" value="ECO:0007669"/>
    <property type="project" value="InterPro"/>
</dbReference>
<name>A0A086Y3V2_9RHOB</name>
<feature type="transmembrane region" description="Helical" evidence="9">
    <location>
        <begin position="33"/>
        <end position="56"/>
    </location>
</feature>
<keyword evidence="5 9" id="KW-1003">Cell membrane</keyword>
<dbReference type="EMBL" id="JFZB01000005">
    <property type="protein sequence ID" value="KFI28952.1"/>
    <property type="molecule type" value="Genomic_DNA"/>
</dbReference>
<dbReference type="InterPro" id="IPR005672">
    <property type="entry name" value="Phosphate_PstA"/>
</dbReference>
<protein>
    <recommendedName>
        <fullName evidence="3 9">Phosphate transport system permease protein PstA</fullName>
    </recommendedName>
</protein>
<dbReference type="eggNOG" id="COG0581">
    <property type="taxonomic scope" value="Bacteria"/>
</dbReference>
<dbReference type="InterPro" id="IPR035906">
    <property type="entry name" value="MetI-like_sf"/>
</dbReference>
<organism evidence="11 12">
    <name type="scientific">Paenirhodobacter enshiensis</name>
    <dbReference type="NCBI Taxonomy" id="1105367"/>
    <lineage>
        <taxon>Bacteria</taxon>
        <taxon>Pseudomonadati</taxon>
        <taxon>Pseudomonadota</taxon>
        <taxon>Alphaproteobacteria</taxon>
        <taxon>Rhodobacterales</taxon>
        <taxon>Rhodobacter group</taxon>
        <taxon>Paenirhodobacter</taxon>
    </lineage>
</organism>
<feature type="transmembrane region" description="Helical" evidence="9">
    <location>
        <begin position="419"/>
        <end position="440"/>
    </location>
</feature>
<feature type="transmembrane region" description="Helical" evidence="9">
    <location>
        <begin position="342"/>
        <end position="367"/>
    </location>
</feature>
<feature type="transmembrane region" description="Helical" evidence="9">
    <location>
        <begin position="230"/>
        <end position="251"/>
    </location>
</feature>
<dbReference type="Gene3D" id="1.10.3720.10">
    <property type="entry name" value="MetI-like"/>
    <property type="match status" value="1"/>
</dbReference>
<dbReference type="PROSITE" id="PS50928">
    <property type="entry name" value="ABC_TM1"/>
    <property type="match status" value="1"/>
</dbReference>
<dbReference type="STRING" id="1105367.CG50_12210"/>
<dbReference type="AlphaFoldDB" id="A0A086Y3V2"/>
<evidence type="ECO:0000256" key="1">
    <source>
        <dbReference type="ARBA" id="ARBA00004651"/>
    </source>
</evidence>
<comment type="caution">
    <text evidence="11">The sequence shown here is derived from an EMBL/GenBank/DDBJ whole genome shotgun (WGS) entry which is preliminary data.</text>
</comment>
<dbReference type="Pfam" id="PF11812">
    <property type="entry name" value="DUF3333"/>
    <property type="match status" value="1"/>
</dbReference>
<evidence type="ECO:0000313" key="11">
    <source>
        <dbReference type="EMBL" id="KFI28952.1"/>
    </source>
</evidence>
<evidence type="ECO:0000256" key="8">
    <source>
        <dbReference type="ARBA" id="ARBA00023136"/>
    </source>
</evidence>
<dbReference type="GO" id="GO:0035435">
    <property type="term" value="P:phosphate ion transmembrane transport"/>
    <property type="evidence" value="ECO:0007669"/>
    <property type="project" value="InterPro"/>
</dbReference>
<dbReference type="NCBIfam" id="TIGR00974">
    <property type="entry name" value="3a0107s02c"/>
    <property type="match status" value="1"/>
</dbReference>
<sequence>MTAEATNIPAPKRRSLYQLDARTRRRNASETRFRAYGVAAIAFGMIALAVLLWSILGQGLSAFTQTRIAMDVTLDAAVLDKSGKRDPVELAKATTLAYGKILDQALVKQATDKGLMPEGLSAKDAAGILSKEAPAQLRRMVLDNPALIGTTVQIEALANGRIDGLLKGRVTMESAKLDSNVSPAQLVLAQNLKDAGLLAKSFNFDFITAPDASEVRPEAAGLGVAILGSLYMMMIVLVLALPIGVAASIYLEEFAAKNWFTDLIEVNIANLAAVPSIVYGILGLAVFINFAGMPQSSPLVGGLVLTLMTLPTIIIATRASLKAVPPSIKDAALGIGASKTQTVFHHVLPLAMPGIMTGTIIGMAHALGETAPLLLIGMVAFVRDYPAAPPEGFLDPAAALPVQVYNFTRRADPAFLERASGAIIVLLVFLALMNVAAILLRRKFERRW</sequence>
<keyword evidence="4" id="KW-0813">Transport</keyword>
<evidence type="ECO:0000256" key="5">
    <source>
        <dbReference type="ARBA" id="ARBA00022475"/>
    </source>
</evidence>
<evidence type="ECO:0000256" key="2">
    <source>
        <dbReference type="ARBA" id="ARBA00007069"/>
    </source>
</evidence>
<accession>A0A086Y3V2</accession>
<evidence type="ECO:0000256" key="4">
    <source>
        <dbReference type="ARBA" id="ARBA00022448"/>
    </source>
</evidence>
<reference evidence="11 12" key="1">
    <citation type="submission" date="2014-03" db="EMBL/GenBank/DDBJ databases">
        <title>Genome of Paenirhodobacter enshiensis DW2-9.</title>
        <authorList>
            <person name="Wang D."/>
            <person name="Wang G."/>
        </authorList>
    </citation>
    <scope>NUCLEOTIDE SEQUENCE [LARGE SCALE GENOMIC DNA]</scope>
    <source>
        <strain evidence="11 12">DW2-9</strain>
    </source>
</reference>
<feature type="domain" description="ABC transmembrane type-1" evidence="10">
    <location>
        <begin position="226"/>
        <end position="436"/>
    </location>
</feature>
<keyword evidence="7 9" id="KW-1133">Transmembrane helix</keyword>
<dbReference type="GO" id="GO:0005886">
    <property type="term" value="C:plasma membrane"/>
    <property type="evidence" value="ECO:0007669"/>
    <property type="project" value="UniProtKB-SubCell"/>
</dbReference>
<keyword evidence="6 9" id="KW-0812">Transmembrane</keyword>
<evidence type="ECO:0000259" key="10">
    <source>
        <dbReference type="PROSITE" id="PS50928"/>
    </source>
</evidence>
<dbReference type="Proteomes" id="UP000028824">
    <property type="component" value="Unassembled WGS sequence"/>
</dbReference>
<dbReference type="InterPro" id="IPR024573">
    <property type="entry name" value="DUF3333"/>
</dbReference>
<comment type="similarity">
    <text evidence="2 9">Belongs to the binding-protein-dependent transport system permease family. CysTW subfamily.</text>
</comment>